<dbReference type="PANTHER" id="PTHR30212:SF4">
    <property type="entry name" value="MOSC DOMAIN-CONTAINING PROTEIN"/>
    <property type="match status" value="1"/>
</dbReference>
<dbReference type="InterPro" id="IPR005163">
    <property type="entry name" value="Tri_helical_YiiM-like"/>
</dbReference>
<evidence type="ECO:0000313" key="2">
    <source>
        <dbReference type="EMBL" id="SUM69131.1"/>
    </source>
</evidence>
<sequence>MIKVYAISTGKIKKLPYSKKKTMRSALDKSPFKGQMWLSKLGFIEDEQAYEGHGGPHKAVCCFSKSNYTMYKDELSELPDYAMFGENLTVEHLDESNVYFGNQYQLGEAIIEVSEIREPCWKIQAKYDIPNLIKRMSQSGKTGFYFRVIKEGYVNDNDNLELIKKADNTTLLSVQDLNELYYNDRKNLKQINYALQNPYLSPSRLEQLHKMKARVETE</sequence>
<feature type="domain" description="MOSC" evidence="1">
    <location>
        <begin position="30"/>
        <end position="163"/>
    </location>
</feature>
<dbReference type="InterPro" id="IPR052353">
    <property type="entry name" value="Benzoxazolinone_Detox_Enz"/>
</dbReference>
<dbReference type="InterPro" id="IPR005302">
    <property type="entry name" value="MoCF_Sase_C"/>
</dbReference>
<organism evidence="2 3">
    <name type="scientific">Staphylococcus saccharolyticus</name>
    <dbReference type="NCBI Taxonomy" id="33028"/>
    <lineage>
        <taxon>Bacteria</taxon>
        <taxon>Bacillati</taxon>
        <taxon>Bacillota</taxon>
        <taxon>Bacilli</taxon>
        <taxon>Bacillales</taxon>
        <taxon>Staphylococcaceae</taxon>
        <taxon>Staphylococcus</taxon>
    </lineage>
</organism>
<dbReference type="SUPFAM" id="SSF50800">
    <property type="entry name" value="PK beta-barrel domain-like"/>
    <property type="match status" value="1"/>
</dbReference>
<dbReference type="Pfam" id="PF03475">
    <property type="entry name" value="YiiM_3-alpha"/>
    <property type="match status" value="1"/>
</dbReference>
<evidence type="ECO:0000259" key="1">
    <source>
        <dbReference type="PROSITE" id="PS51340"/>
    </source>
</evidence>
<dbReference type="PANTHER" id="PTHR30212">
    <property type="entry name" value="PROTEIN YIIM"/>
    <property type="match status" value="1"/>
</dbReference>
<protein>
    <submittedName>
        <fullName evidence="2">MOSC domain-containing protein</fullName>
    </submittedName>
</protein>
<keyword evidence="3" id="KW-1185">Reference proteome</keyword>
<proteinExistence type="predicted"/>
<dbReference type="EMBL" id="UHDZ01000001">
    <property type="protein sequence ID" value="SUM69131.1"/>
    <property type="molecule type" value="Genomic_DNA"/>
</dbReference>
<dbReference type="GO" id="GO:0003824">
    <property type="term" value="F:catalytic activity"/>
    <property type="evidence" value="ECO:0007669"/>
    <property type="project" value="InterPro"/>
</dbReference>
<dbReference type="GO" id="GO:0030170">
    <property type="term" value="F:pyridoxal phosphate binding"/>
    <property type="evidence" value="ECO:0007669"/>
    <property type="project" value="InterPro"/>
</dbReference>
<dbReference type="Pfam" id="PF03473">
    <property type="entry name" value="MOSC"/>
    <property type="match status" value="1"/>
</dbReference>
<dbReference type="GeneID" id="63934854"/>
<gene>
    <name evidence="2" type="primary">yiiM</name>
    <name evidence="2" type="ORF">NCTC11807_00729</name>
</gene>
<dbReference type="Proteomes" id="UP000255425">
    <property type="component" value="Unassembled WGS sequence"/>
</dbReference>
<dbReference type="RefSeq" id="WP_115312782.1">
    <property type="nucleotide sequence ID" value="NZ_CP066042.1"/>
</dbReference>
<dbReference type="InterPro" id="IPR011037">
    <property type="entry name" value="Pyrv_Knase-like_insert_dom_sf"/>
</dbReference>
<name>A0A380H0C9_9STAP</name>
<dbReference type="PROSITE" id="PS51340">
    <property type="entry name" value="MOSC"/>
    <property type="match status" value="1"/>
</dbReference>
<dbReference type="AlphaFoldDB" id="A0A380H0C9"/>
<dbReference type="Gene3D" id="2.40.33.20">
    <property type="entry name" value="PK beta-barrel domain-like"/>
    <property type="match status" value="1"/>
</dbReference>
<dbReference type="GO" id="GO:0030151">
    <property type="term" value="F:molybdenum ion binding"/>
    <property type="evidence" value="ECO:0007669"/>
    <property type="project" value="InterPro"/>
</dbReference>
<reference evidence="2 3" key="1">
    <citation type="submission" date="2018-06" db="EMBL/GenBank/DDBJ databases">
        <authorList>
            <consortium name="Pathogen Informatics"/>
            <person name="Doyle S."/>
        </authorList>
    </citation>
    <scope>NUCLEOTIDE SEQUENCE [LARGE SCALE GENOMIC DNA]</scope>
    <source>
        <strain evidence="2 3">NCTC11807</strain>
    </source>
</reference>
<accession>A0A380H0C9</accession>
<evidence type="ECO:0000313" key="3">
    <source>
        <dbReference type="Proteomes" id="UP000255425"/>
    </source>
</evidence>